<dbReference type="Gene3D" id="2.10.109.10">
    <property type="entry name" value="Umud Fragment, subunit A"/>
    <property type="match status" value="1"/>
</dbReference>
<feature type="domain" description="Peptidase S26" evidence="9">
    <location>
        <begin position="110"/>
        <end position="150"/>
    </location>
</feature>
<dbReference type="GO" id="GO:0042720">
    <property type="term" value="C:mitochondrial inner membrane peptidase complex"/>
    <property type="evidence" value="ECO:0007669"/>
    <property type="project" value="TreeGrafter"/>
</dbReference>
<evidence type="ECO:0000256" key="5">
    <source>
        <dbReference type="ARBA" id="ARBA00023136"/>
    </source>
</evidence>
<gene>
    <name evidence="10" type="ORF">CEUSTIGMA_g9688.t1</name>
</gene>
<evidence type="ECO:0000256" key="6">
    <source>
        <dbReference type="ARBA" id="ARBA00038445"/>
    </source>
</evidence>
<dbReference type="PANTHER" id="PTHR12383:SF16">
    <property type="entry name" value="MITOCHONDRIAL INNER MEMBRANE PROTEASE SUBUNIT 1"/>
    <property type="match status" value="1"/>
</dbReference>
<keyword evidence="4" id="KW-0496">Mitochondrion</keyword>
<dbReference type="GO" id="GO:0006465">
    <property type="term" value="P:signal peptide processing"/>
    <property type="evidence" value="ECO:0007669"/>
    <property type="project" value="InterPro"/>
</dbReference>
<feature type="domain" description="Peptidase S26" evidence="9">
    <location>
        <begin position="26"/>
        <end position="90"/>
    </location>
</feature>
<comment type="caution">
    <text evidence="10">The sequence shown here is derived from an EMBL/GenBank/DDBJ whole genome shotgun (WGS) entry which is preliminary data.</text>
</comment>
<keyword evidence="3" id="KW-0378">Hydrolase</keyword>
<dbReference type="PANTHER" id="PTHR12383">
    <property type="entry name" value="PROTEASE FAMILY S26 MITOCHONDRIAL INNER MEMBRANE PROTEASE-RELATED"/>
    <property type="match status" value="1"/>
</dbReference>
<feature type="active site" evidence="7">
    <location>
        <position position="42"/>
    </location>
</feature>
<dbReference type="SUPFAM" id="SSF51306">
    <property type="entry name" value="LexA/Signal peptidase"/>
    <property type="match status" value="1"/>
</dbReference>
<evidence type="ECO:0000256" key="1">
    <source>
        <dbReference type="ARBA" id="ARBA00004273"/>
    </source>
</evidence>
<evidence type="ECO:0000256" key="7">
    <source>
        <dbReference type="PIRSR" id="PIRSR600223-1"/>
    </source>
</evidence>
<dbReference type="STRING" id="1157962.A0A250XHI0"/>
<evidence type="ECO:0000259" key="9">
    <source>
        <dbReference type="Pfam" id="PF10502"/>
    </source>
</evidence>
<reference evidence="10 11" key="1">
    <citation type="submission" date="2017-08" db="EMBL/GenBank/DDBJ databases">
        <title>Acidophilic green algal genome provides insights into adaptation to an acidic environment.</title>
        <authorList>
            <person name="Hirooka S."/>
            <person name="Hirose Y."/>
            <person name="Kanesaki Y."/>
            <person name="Higuchi S."/>
            <person name="Fujiwara T."/>
            <person name="Onuma R."/>
            <person name="Era A."/>
            <person name="Ohbayashi R."/>
            <person name="Uzuka A."/>
            <person name="Nozaki H."/>
            <person name="Yoshikawa H."/>
            <person name="Miyagishima S.Y."/>
        </authorList>
    </citation>
    <scope>NUCLEOTIDE SEQUENCE [LARGE SCALE GENOMIC DNA]</scope>
    <source>
        <strain evidence="10 11">NIES-2499</strain>
    </source>
</reference>
<dbReference type="Proteomes" id="UP000232323">
    <property type="component" value="Unassembled WGS sequence"/>
</dbReference>
<evidence type="ECO:0000256" key="8">
    <source>
        <dbReference type="SAM" id="Phobius"/>
    </source>
</evidence>
<dbReference type="Pfam" id="PF10502">
    <property type="entry name" value="Peptidase_S26"/>
    <property type="match status" value="2"/>
</dbReference>
<dbReference type="InterPro" id="IPR036286">
    <property type="entry name" value="LexA/Signal_pep-like_sf"/>
</dbReference>
<dbReference type="CDD" id="cd06530">
    <property type="entry name" value="S26_SPase_I"/>
    <property type="match status" value="1"/>
</dbReference>
<name>A0A250XHI0_9CHLO</name>
<dbReference type="InterPro" id="IPR019533">
    <property type="entry name" value="Peptidase_S26"/>
</dbReference>
<feature type="transmembrane region" description="Helical" evidence="8">
    <location>
        <begin position="12"/>
        <end position="34"/>
    </location>
</feature>
<keyword evidence="11" id="KW-1185">Reference proteome</keyword>
<dbReference type="InterPro" id="IPR000223">
    <property type="entry name" value="Pept_S26A_signal_pept_1"/>
</dbReference>
<evidence type="ECO:0000256" key="4">
    <source>
        <dbReference type="ARBA" id="ARBA00023128"/>
    </source>
</evidence>
<evidence type="ECO:0000313" key="11">
    <source>
        <dbReference type="Proteomes" id="UP000232323"/>
    </source>
</evidence>
<comment type="similarity">
    <text evidence="6">Belongs to the peptidase S26 family. IMP1 subfamily.</text>
</comment>
<feature type="active site" evidence="7">
    <location>
        <position position="86"/>
    </location>
</feature>
<accession>A0A250XHI0</accession>
<evidence type="ECO:0000256" key="3">
    <source>
        <dbReference type="ARBA" id="ARBA00022801"/>
    </source>
</evidence>
<dbReference type="OrthoDB" id="308440at2759"/>
<dbReference type="PRINTS" id="PR00727">
    <property type="entry name" value="LEADERPTASE"/>
</dbReference>
<keyword evidence="8" id="KW-1133">Transmembrane helix</keyword>
<keyword evidence="5 8" id="KW-0472">Membrane</keyword>
<dbReference type="AlphaFoldDB" id="A0A250XHI0"/>
<evidence type="ECO:0000313" key="10">
    <source>
        <dbReference type="EMBL" id="GAX82260.1"/>
    </source>
</evidence>
<keyword evidence="8" id="KW-0812">Transmembrane</keyword>
<comment type="subcellular location">
    <subcellularLocation>
        <location evidence="1">Mitochondrion inner membrane</location>
    </subcellularLocation>
</comment>
<dbReference type="EMBL" id="BEGY01000077">
    <property type="protein sequence ID" value="GAX82260.1"/>
    <property type="molecule type" value="Genomic_DNA"/>
</dbReference>
<evidence type="ECO:0000256" key="2">
    <source>
        <dbReference type="ARBA" id="ARBA00022792"/>
    </source>
</evidence>
<keyword evidence="2" id="KW-0999">Mitochondrion inner membrane</keyword>
<dbReference type="InterPro" id="IPR052064">
    <property type="entry name" value="Mito_IMP1_subunit"/>
</dbReference>
<proteinExistence type="inferred from homology"/>
<sequence length="157" mass="17217">MQVKGINWSSVFNAGIVFTRSLSCFYVLGTYGAFLSKVSGPSMFPTFSGQGDIVIVEAVSRWLGKISSGDVVICIRPVDPRENIIKRVTAGENEVVVVYPDRDHADIRRVVVPAGHVWIQGDNPTHSLDSRQYGPVPLALIRGRVLLQVWPTLKAIA</sequence>
<organism evidence="10 11">
    <name type="scientific">Chlamydomonas eustigma</name>
    <dbReference type="NCBI Taxonomy" id="1157962"/>
    <lineage>
        <taxon>Eukaryota</taxon>
        <taxon>Viridiplantae</taxon>
        <taxon>Chlorophyta</taxon>
        <taxon>core chlorophytes</taxon>
        <taxon>Chlorophyceae</taxon>
        <taxon>CS clade</taxon>
        <taxon>Chlamydomonadales</taxon>
        <taxon>Chlamydomonadaceae</taxon>
        <taxon>Chlamydomonas</taxon>
    </lineage>
</organism>
<protein>
    <recommendedName>
        <fullName evidence="9">Peptidase S26 domain-containing protein</fullName>
    </recommendedName>
</protein>
<dbReference type="GO" id="GO:0004252">
    <property type="term" value="F:serine-type endopeptidase activity"/>
    <property type="evidence" value="ECO:0007669"/>
    <property type="project" value="InterPro"/>
</dbReference>
<dbReference type="GO" id="GO:0006627">
    <property type="term" value="P:protein processing involved in protein targeting to mitochondrion"/>
    <property type="evidence" value="ECO:0007669"/>
    <property type="project" value="TreeGrafter"/>
</dbReference>